<name>A0A1U9Z7L0_9HYPH</name>
<proteinExistence type="predicted"/>
<dbReference type="KEGG" id="mmed:Mame_04421"/>
<protein>
    <submittedName>
        <fullName evidence="1">Uncharacterized protein</fullName>
    </submittedName>
</protein>
<evidence type="ECO:0000313" key="2">
    <source>
        <dbReference type="Proteomes" id="UP000191135"/>
    </source>
</evidence>
<dbReference type="AlphaFoldDB" id="A0A1U9Z7L0"/>
<dbReference type="Proteomes" id="UP000191135">
    <property type="component" value="Plasmid pMM593"/>
</dbReference>
<geneLocation type="plasmid" evidence="2">
    <name>pmm593</name>
</geneLocation>
<dbReference type="EMBL" id="CP020331">
    <property type="protein sequence ID" value="AQZ53713.1"/>
    <property type="molecule type" value="Genomic_DNA"/>
</dbReference>
<gene>
    <name evidence="1" type="ORF">Mame_04421</name>
</gene>
<keyword evidence="1" id="KW-0614">Plasmid</keyword>
<organism evidence="1 2">
    <name type="scientific">Martelella mediterranea DSM 17316</name>
    <dbReference type="NCBI Taxonomy" id="1122214"/>
    <lineage>
        <taxon>Bacteria</taxon>
        <taxon>Pseudomonadati</taxon>
        <taxon>Pseudomonadota</taxon>
        <taxon>Alphaproteobacteria</taxon>
        <taxon>Hyphomicrobiales</taxon>
        <taxon>Aurantimonadaceae</taxon>
        <taxon>Martelella</taxon>
    </lineage>
</organism>
<sequence>MFQCTGSFIPAGIAEVAFVRHPAAGSVGFHIDTLKVKARIFLDL</sequence>
<reference evidence="1 2" key="1">
    <citation type="submission" date="2017-03" db="EMBL/GenBank/DDBJ databases">
        <title>Foreign affairs: Plasmid Transfer between Roseobacters and Rhizobia.</title>
        <authorList>
            <person name="Bartling P."/>
            <person name="Bunk B."/>
            <person name="Overmann J."/>
            <person name="Brinkmann H."/>
            <person name="Petersen J."/>
        </authorList>
    </citation>
    <scope>NUCLEOTIDE SEQUENCE [LARGE SCALE GENOMIC DNA]</scope>
    <source>
        <strain evidence="1 2">MACL11</strain>
        <plasmid evidence="2">Plasmid pmm593</plasmid>
    </source>
</reference>
<accession>A0A1U9Z7L0</accession>
<keyword evidence="2" id="KW-1185">Reference proteome</keyword>
<evidence type="ECO:0000313" key="1">
    <source>
        <dbReference type="EMBL" id="AQZ53713.1"/>
    </source>
</evidence>